<reference evidence="1" key="1">
    <citation type="submission" date="2009-02" db="EMBL/GenBank/DDBJ databases">
        <title>Full length sequence-verified cDNA sequences from Sitka spruce (Picea sitchensis).</title>
        <authorList>
            <person name="Reid K.E."/>
            <person name="Liao N."/>
            <person name="Ralph S."/>
            <person name="Kolosova N."/>
            <person name="Oddy C."/>
            <person name="Moore R."/>
            <person name="Mayo M."/>
            <person name="Wagner S."/>
            <person name="King J."/>
            <person name="Yanchuk A."/>
            <person name="Holt R."/>
            <person name="Jones S."/>
            <person name="Marra M."/>
            <person name="Ritland C.E."/>
            <person name="Ritland K."/>
            <person name="Bohlmann J."/>
        </authorList>
    </citation>
    <scope>NUCLEOTIDE SEQUENCE</scope>
    <source>
        <tissue evidence="1">Bark</tissue>
    </source>
</reference>
<proteinExistence type="evidence at transcript level"/>
<evidence type="ECO:0000313" key="1">
    <source>
        <dbReference type="EMBL" id="ACN40888.1"/>
    </source>
</evidence>
<organism evidence="1">
    <name type="scientific">Picea sitchensis</name>
    <name type="common">Sitka spruce</name>
    <name type="synonym">Pinus sitchensis</name>
    <dbReference type="NCBI Taxonomy" id="3332"/>
    <lineage>
        <taxon>Eukaryota</taxon>
        <taxon>Viridiplantae</taxon>
        <taxon>Streptophyta</taxon>
        <taxon>Embryophyta</taxon>
        <taxon>Tracheophyta</taxon>
        <taxon>Spermatophyta</taxon>
        <taxon>Pinopsida</taxon>
        <taxon>Pinidae</taxon>
        <taxon>Conifers I</taxon>
        <taxon>Pinales</taxon>
        <taxon>Pinaceae</taxon>
        <taxon>Picea</taxon>
    </lineage>
</organism>
<dbReference type="EMBL" id="BT071428">
    <property type="protein sequence ID" value="ACN40888.1"/>
    <property type="molecule type" value="mRNA"/>
</dbReference>
<dbReference type="AlphaFoldDB" id="C0PSU8"/>
<accession>C0PSU8</accession>
<protein>
    <submittedName>
        <fullName evidence="1">Uncharacterized protein</fullName>
    </submittedName>
</protein>
<sequence>MKCMQNTRIKDWKYWPSHAISLVKRNQVIMHRLQKRSALALKQSFLYLRRSKLMVVMQLLSTSS</sequence>
<name>C0PSU8_PICSI</name>